<dbReference type="KEGG" id="mbr:MONBRDRAFT_32524"/>
<dbReference type="GO" id="GO:0000049">
    <property type="term" value="F:tRNA binding"/>
    <property type="evidence" value="ECO:0000318"/>
    <property type="project" value="GO_Central"/>
</dbReference>
<feature type="binding site" evidence="11">
    <location>
        <begin position="624"/>
        <end position="630"/>
    </location>
    <ligand>
        <name>acetyl-CoA</name>
        <dbReference type="ChEBI" id="CHEBI:57288"/>
    </ligand>
</feature>
<dbReference type="FunCoup" id="A9V035">
    <property type="interactions" value="1453"/>
</dbReference>
<evidence type="ECO:0000256" key="6">
    <source>
        <dbReference type="ARBA" id="ARBA00022840"/>
    </source>
</evidence>
<evidence type="ECO:0000256" key="12">
    <source>
        <dbReference type="SAM" id="MobiDB-lite"/>
    </source>
</evidence>
<keyword evidence="18" id="KW-1185">Reference proteome</keyword>
<dbReference type="HAMAP" id="MF_03211">
    <property type="entry name" value="RNA_acetyltr_Nat10"/>
    <property type="match status" value="1"/>
</dbReference>
<evidence type="ECO:0000256" key="10">
    <source>
        <dbReference type="ARBA" id="ARBA00068357"/>
    </source>
</evidence>
<evidence type="ECO:0000256" key="2">
    <source>
        <dbReference type="ARBA" id="ARBA00022552"/>
    </source>
</evidence>
<feature type="domain" description="N-acetyltransferase" evidence="15">
    <location>
        <begin position="516"/>
        <end position="732"/>
    </location>
</feature>
<feature type="region of interest" description="Disordered" evidence="12">
    <location>
        <begin position="918"/>
        <end position="971"/>
    </location>
</feature>
<feature type="compositionally biased region" description="Basic residues" evidence="12">
    <location>
        <begin position="960"/>
        <end position="971"/>
    </location>
</feature>
<evidence type="ECO:0000256" key="7">
    <source>
        <dbReference type="ARBA" id="ARBA00023242"/>
    </source>
</evidence>
<dbReference type="Gene3D" id="3.40.50.300">
    <property type="entry name" value="P-loop containing nucleotide triphosphate hydrolases"/>
    <property type="match status" value="1"/>
</dbReference>
<organism evidence="17 18">
    <name type="scientific">Monosiga brevicollis</name>
    <name type="common">Choanoflagellate</name>
    <dbReference type="NCBI Taxonomy" id="81824"/>
    <lineage>
        <taxon>Eukaryota</taxon>
        <taxon>Choanoflagellata</taxon>
        <taxon>Craspedida</taxon>
        <taxon>Salpingoecidae</taxon>
        <taxon>Monosiga</taxon>
    </lineage>
</organism>
<dbReference type="InterPro" id="IPR016181">
    <property type="entry name" value="Acyl_CoA_acyltransferase"/>
</dbReference>
<comment type="catalytic activity">
    <reaction evidence="11">
        <text>a cytidine in tRNA + acetyl-CoA + ATP + H2O = an N(4)-acetylcytidine in tRNA + ADP + phosphate + CoA + H(+)</text>
        <dbReference type="Rhea" id="RHEA:53876"/>
        <dbReference type="Rhea" id="RHEA-COMP:13670"/>
        <dbReference type="Rhea" id="RHEA-COMP:13671"/>
        <dbReference type="ChEBI" id="CHEBI:15377"/>
        <dbReference type="ChEBI" id="CHEBI:15378"/>
        <dbReference type="ChEBI" id="CHEBI:30616"/>
        <dbReference type="ChEBI" id="CHEBI:43474"/>
        <dbReference type="ChEBI" id="CHEBI:57287"/>
        <dbReference type="ChEBI" id="CHEBI:57288"/>
        <dbReference type="ChEBI" id="CHEBI:74900"/>
        <dbReference type="ChEBI" id="CHEBI:82748"/>
        <dbReference type="ChEBI" id="CHEBI:456216"/>
    </reaction>
</comment>
<dbReference type="Pfam" id="PF08351">
    <property type="entry name" value="TmcA_N"/>
    <property type="match status" value="1"/>
</dbReference>
<dbReference type="GO" id="GO:0051391">
    <property type="term" value="P:tRNA acetylation"/>
    <property type="evidence" value="ECO:0000318"/>
    <property type="project" value="GO_Central"/>
</dbReference>
<dbReference type="InterPro" id="IPR027417">
    <property type="entry name" value="P-loop_NTPase"/>
</dbReference>
<dbReference type="GO" id="GO:0051392">
    <property type="term" value="F:tRNA cytidine N4-acetyltransferase activity"/>
    <property type="evidence" value="ECO:0000318"/>
    <property type="project" value="GO_Central"/>
</dbReference>
<evidence type="ECO:0000313" key="18">
    <source>
        <dbReference type="Proteomes" id="UP000001357"/>
    </source>
</evidence>
<comment type="subcellular location">
    <subcellularLocation>
        <location evidence="1 11">Nucleus</location>
        <location evidence="1 11">Nucleolus</location>
    </subcellularLocation>
</comment>
<dbReference type="FunFam" id="3.40.50.300:FF:002218">
    <property type="entry name" value="tRNA(Met) cytidine acetyltransferase TmcA"/>
    <property type="match status" value="1"/>
</dbReference>
<evidence type="ECO:0000256" key="9">
    <source>
        <dbReference type="ARBA" id="ARBA00052133"/>
    </source>
</evidence>
<dbReference type="InterPro" id="IPR032672">
    <property type="entry name" value="TmcA/NAT10/Kre33"/>
</dbReference>
<dbReference type="GeneID" id="5891325"/>
<feature type="domain" description="Possible tRNA binding" evidence="16">
    <location>
        <begin position="741"/>
        <end position="893"/>
    </location>
</feature>
<dbReference type="EMBL" id="CH991552">
    <property type="protein sequence ID" value="EDQ88941.1"/>
    <property type="molecule type" value="Genomic_DNA"/>
</dbReference>
<comment type="catalytic activity">
    <reaction evidence="9 11">
        <text>a cytidine in 18S rRNA + acetyl-CoA + ATP + H2O = an N(4)-acetylcytidine in 18S rRNA + ADP + phosphate + CoA + H(+)</text>
        <dbReference type="Rhea" id="RHEA:51424"/>
        <dbReference type="Rhea" id="RHEA-COMP:13575"/>
        <dbReference type="Rhea" id="RHEA-COMP:13576"/>
        <dbReference type="ChEBI" id="CHEBI:15377"/>
        <dbReference type="ChEBI" id="CHEBI:15378"/>
        <dbReference type="ChEBI" id="CHEBI:30616"/>
        <dbReference type="ChEBI" id="CHEBI:43474"/>
        <dbReference type="ChEBI" id="CHEBI:57287"/>
        <dbReference type="ChEBI" id="CHEBI:57288"/>
        <dbReference type="ChEBI" id="CHEBI:74900"/>
        <dbReference type="ChEBI" id="CHEBI:82748"/>
        <dbReference type="ChEBI" id="CHEBI:456216"/>
    </reaction>
</comment>
<keyword evidence="3 11" id="KW-0808">Transferase</keyword>
<dbReference type="PANTHER" id="PTHR10925:SF5">
    <property type="entry name" value="RNA CYTIDINE ACETYLTRANSFERASE"/>
    <property type="match status" value="1"/>
</dbReference>
<evidence type="ECO:0000256" key="4">
    <source>
        <dbReference type="ARBA" id="ARBA00022694"/>
    </source>
</evidence>
<reference evidence="17 18" key="1">
    <citation type="journal article" date="2008" name="Nature">
        <title>The genome of the choanoflagellate Monosiga brevicollis and the origin of metazoans.</title>
        <authorList>
            <consortium name="JGI Sequencing"/>
            <person name="King N."/>
            <person name="Westbrook M.J."/>
            <person name="Young S.L."/>
            <person name="Kuo A."/>
            <person name="Abedin M."/>
            <person name="Chapman J."/>
            <person name="Fairclough S."/>
            <person name="Hellsten U."/>
            <person name="Isogai Y."/>
            <person name="Letunic I."/>
            <person name="Marr M."/>
            <person name="Pincus D."/>
            <person name="Putnam N."/>
            <person name="Rokas A."/>
            <person name="Wright K.J."/>
            <person name="Zuzow R."/>
            <person name="Dirks W."/>
            <person name="Good M."/>
            <person name="Goodstein D."/>
            <person name="Lemons D."/>
            <person name="Li W."/>
            <person name="Lyons J.B."/>
            <person name="Morris A."/>
            <person name="Nichols S."/>
            <person name="Richter D.J."/>
            <person name="Salamov A."/>
            <person name="Bork P."/>
            <person name="Lim W.A."/>
            <person name="Manning G."/>
            <person name="Miller W.T."/>
            <person name="McGinnis W."/>
            <person name="Shapiro H."/>
            <person name="Tjian R."/>
            <person name="Grigoriev I.V."/>
            <person name="Rokhsar D."/>
        </authorList>
    </citation>
    <scope>NUCLEOTIDE SEQUENCE [LARGE SCALE GENOMIC DNA]</scope>
    <source>
        <strain evidence="18">MX1 / ATCC 50154</strain>
    </source>
</reference>
<feature type="domain" description="TmcA/NAT10 N-terminal" evidence="14">
    <location>
        <begin position="8"/>
        <end position="201"/>
    </location>
</feature>
<dbReference type="GO" id="GO:1904812">
    <property type="term" value="P:rRNA acetylation involved in maturation of SSU-rRNA"/>
    <property type="evidence" value="ECO:0000318"/>
    <property type="project" value="GO_Central"/>
</dbReference>
<dbReference type="Gene3D" id="3.40.630.30">
    <property type="match status" value="1"/>
</dbReference>
<keyword evidence="7 11" id="KW-0539">Nucleus</keyword>
<comment type="function">
    <text evidence="11">RNA cytidine acetyltransferase with specificity toward both 18S rRNA and tRNAs. Catalyzes the formation of N(4)-acetylcytidine (ac4C) in 18S rRNA. Required for early nucleolar cleavages of precursor rRNA at sites A0, A1 and A2 during 18S rRNA synthesis. Catalyzes the formation of ac4C in serine and leucine tRNAs. Requires a tRNA-binding adapter protein for full tRNA acetyltransferase activity but not for 18S rRNA acetylation.</text>
</comment>
<dbReference type="InterPro" id="IPR027992">
    <property type="entry name" value="tRNA_bind_dom"/>
</dbReference>
<evidence type="ECO:0000259" key="16">
    <source>
        <dbReference type="Pfam" id="PF13725"/>
    </source>
</evidence>
<feature type="binding site" evidence="11">
    <location>
        <begin position="285"/>
        <end position="294"/>
    </location>
    <ligand>
        <name>ATP</name>
        <dbReference type="ChEBI" id="CHEBI:30616"/>
    </ligand>
</feature>
<dbReference type="Pfam" id="PF13718">
    <property type="entry name" value="GNAT_acetyltr_2"/>
    <property type="match status" value="1"/>
</dbReference>
<protein>
    <recommendedName>
        <fullName evidence="10 11">RNA cytidine acetyltransferase</fullName>
        <ecNumber evidence="11">2.3.1.-</ecNumber>
    </recommendedName>
    <alternativeName>
        <fullName evidence="11">18S rRNA cytosine acetyltransferase</fullName>
    </alternativeName>
</protein>
<comment type="similarity">
    <text evidence="11">Belongs to the RNA cytidine acetyltransferase family. NAT10 subfamily.</text>
</comment>
<dbReference type="Proteomes" id="UP000001357">
    <property type="component" value="Unassembled WGS sequence"/>
</dbReference>
<dbReference type="GO" id="GO:0005730">
    <property type="term" value="C:nucleolus"/>
    <property type="evidence" value="ECO:0000318"/>
    <property type="project" value="GO_Central"/>
</dbReference>
<dbReference type="InParanoid" id="A9V035"/>
<dbReference type="InterPro" id="IPR013562">
    <property type="entry name" value="TmcA/NAT10_N"/>
</dbReference>
<dbReference type="RefSeq" id="XP_001746046.1">
    <property type="nucleotide sequence ID" value="XM_001745994.1"/>
</dbReference>
<dbReference type="PANTHER" id="PTHR10925">
    <property type="entry name" value="N-ACETYLTRANSFERASE 10"/>
    <property type="match status" value="1"/>
</dbReference>
<dbReference type="OMA" id="VGRFNEX"/>
<dbReference type="GO" id="GO:0002101">
    <property type="term" value="P:tRNA wobble cytosine modification"/>
    <property type="evidence" value="ECO:0000318"/>
    <property type="project" value="GO_Central"/>
</dbReference>
<dbReference type="InterPro" id="IPR033688">
    <property type="entry name" value="NAT10"/>
</dbReference>
<evidence type="ECO:0000313" key="17">
    <source>
        <dbReference type="EMBL" id="EDQ88941.1"/>
    </source>
</evidence>
<dbReference type="Gene3D" id="3.40.50.11040">
    <property type="match status" value="1"/>
</dbReference>
<evidence type="ECO:0000256" key="8">
    <source>
        <dbReference type="ARBA" id="ARBA00023315"/>
    </source>
</evidence>
<evidence type="ECO:0000259" key="15">
    <source>
        <dbReference type="Pfam" id="PF13718"/>
    </source>
</evidence>
<dbReference type="InterPro" id="IPR000182">
    <property type="entry name" value="GNAT_dom"/>
</dbReference>
<keyword evidence="4 11" id="KW-0819">tRNA processing</keyword>
<feature type="binding site" evidence="11">
    <location>
        <begin position="617"/>
        <end position="619"/>
    </location>
    <ligand>
        <name>acetyl-CoA</name>
        <dbReference type="ChEBI" id="CHEBI:57288"/>
    </ligand>
</feature>
<proteinExistence type="inferred from homology"/>
<gene>
    <name evidence="17" type="ORF">MONBRDRAFT_32524</name>
</gene>
<feature type="binding site" evidence="11">
    <location>
        <position position="705"/>
    </location>
    <ligand>
        <name>acetyl-CoA</name>
        <dbReference type="ChEBI" id="CHEBI:57288"/>
    </ligand>
</feature>
<feature type="domain" description="TcmA/NAT10 helicase" evidence="13">
    <location>
        <begin position="280"/>
        <end position="476"/>
    </location>
</feature>
<dbReference type="FunFam" id="3.40.50.11040:FF:000002">
    <property type="entry name" value="RNA cytidine acetyltransferase"/>
    <property type="match status" value="1"/>
</dbReference>
<dbReference type="InterPro" id="IPR007807">
    <property type="entry name" value="TcmA/NAT10_helicase"/>
</dbReference>
<keyword evidence="8 11" id="KW-0012">Acyltransferase</keyword>
<dbReference type="Pfam" id="PF13725">
    <property type="entry name" value="tRNA_bind_2"/>
    <property type="match status" value="1"/>
</dbReference>
<feature type="binding site" evidence="11">
    <location>
        <position position="458"/>
    </location>
    <ligand>
        <name>ATP</name>
        <dbReference type="ChEBI" id="CHEBI:30616"/>
    </ligand>
</feature>
<dbReference type="AlphaFoldDB" id="A9V035"/>
<evidence type="ECO:0000256" key="3">
    <source>
        <dbReference type="ARBA" id="ARBA00022679"/>
    </source>
</evidence>
<keyword evidence="2 11" id="KW-0698">rRNA processing</keyword>
<evidence type="ECO:0000256" key="1">
    <source>
        <dbReference type="ARBA" id="ARBA00004604"/>
    </source>
</evidence>
<name>A9V035_MONBE</name>
<dbReference type="STRING" id="81824.A9V035"/>
<evidence type="ECO:0000259" key="13">
    <source>
        <dbReference type="Pfam" id="PF05127"/>
    </source>
</evidence>
<dbReference type="eggNOG" id="KOG2036">
    <property type="taxonomic scope" value="Eukaryota"/>
</dbReference>
<dbReference type="EC" id="2.3.1.-" evidence="11"/>
<evidence type="ECO:0000259" key="14">
    <source>
        <dbReference type="Pfam" id="PF08351"/>
    </source>
</evidence>
<dbReference type="SUPFAM" id="SSF55729">
    <property type="entry name" value="Acyl-CoA N-acyltransferases (Nat)"/>
    <property type="match status" value="1"/>
</dbReference>
<keyword evidence="6 11" id="KW-0067">ATP-binding</keyword>
<dbReference type="GO" id="GO:1990883">
    <property type="term" value="F:18S rRNA cytidine N-acetyltransferase activity"/>
    <property type="evidence" value="ECO:0000318"/>
    <property type="project" value="GO_Central"/>
</dbReference>
<sequence length="971" mass="107960">MVKKKVDSRVRTLIENGVHNGHRSMFVLVGDNGRDQVVNLHHMLSKASIKARPSVLWCYKKELGFTTHKKKRMQELKKKIKSGLIDPDRGDPFDLFIASTDIRYCYYSDTHKILGSTYGMLVLQDFEAVTPNLLARTIETVEGGGVVVLLLRSVKSLQQLYTMTMDVHSRYRTEAHQHVVPRFNERFLLSLKAMPTCLMLDDQLDIIPWARQTLRIEPAPRHEESVDPNETELKELKQSLADTQPAGSLVARARTLDQAAALLKFVEAISEKTLRSTLTLTAARGRGKSATLGLSIAAAIAYGYSNIFVTSPTPENLKTVFEFVFKGFDALNYQEHADYEIVQSTNPDFNKAIVRVNVFTKEHRQTIQYIQPQDAVKLGQAELVVIDEAAAIPLPLVKELIGPYLVFMASTVNGYEGTGRSLSLKLINQLRKESAPAARDNSASSRHLRELTLDIPIRYRANDPVEKWLNGLLCLDATLGDATTTASPHPSKCDLYSVERDALFSYNKVSELFLQRLMALYVASHYKNTPNDLQMLSDAPAHRIFCLLGPINPKAGALPEILCVVQVALEGEISAESLRASLQQGVSQSGDLIPWTLSQQYQDNDFGKLSGARIVRIATHPDYQGMGYGRRAIDQLRAFYNGEIQSLDEAPQAAPQREREEMRELAPRTTLPPLLLKLNEVPPERLDYLGVSFGATPELYKFWKKCEFAPVYLRQTQNNLTGEHTCIMLSPLNTAAAAPEWLAEFWKDFQRRFTALLPSAFKNLAPVLALGILEPSGPVKDQRQGGILSATELLMYFSTYDLKRLTAYTNNLVDYHVILDLLPKLAQLYFAGRLDVSLTALQKVILLCLGLQAKSVEDIERELAGPTASHIMGLFSQMMRRWVKHITDCVSPAGLERYAISMDDDAFRKAVQGKRGSTVSVKRTAGAASAQGKGGHDESASGDAGVRAKKSKNGKSPGSAKKKHGGKAHRK</sequence>
<dbReference type="GO" id="GO:0005524">
    <property type="term" value="F:ATP binding"/>
    <property type="evidence" value="ECO:0007669"/>
    <property type="project" value="UniProtKB-UniRule"/>
</dbReference>
<evidence type="ECO:0000256" key="5">
    <source>
        <dbReference type="ARBA" id="ARBA00022741"/>
    </source>
</evidence>
<keyword evidence="5 11" id="KW-0547">Nucleotide-binding</keyword>
<dbReference type="Pfam" id="PF05127">
    <property type="entry name" value="NAT10_TcmA_helicase"/>
    <property type="match status" value="1"/>
</dbReference>
<accession>A9V035</accession>
<evidence type="ECO:0000256" key="11">
    <source>
        <dbReference type="HAMAP-Rule" id="MF_03211"/>
    </source>
</evidence>
<dbReference type="CDD" id="cd04301">
    <property type="entry name" value="NAT_SF"/>
    <property type="match status" value="1"/>
</dbReference>